<dbReference type="InterPro" id="IPR036388">
    <property type="entry name" value="WH-like_DNA-bd_sf"/>
</dbReference>
<keyword evidence="6" id="KW-1185">Reference proteome</keyword>
<dbReference type="InterPro" id="IPR035472">
    <property type="entry name" value="RpiR-like_SIS"/>
</dbReference>
<name>A0A369TQ65_9RHOB</name>
<dbReference type="Gene3D" id="3.40.50.10490">
    <property type="entry name" value="Glucose-6-phosphate isomerase like protein, domain 1"/>
    <property type="match status" value="1"/>
</dbReference>
<proteinExistence type="predicted"/>
<evidence type="ECO:0000256" key="1">
    <source>
        <dbReference type="ARBA" id="ARBA00023015"/>
    </source>
</evidence>
<dbReference type="InterPro" id="IPR009057">
    <property type="entry name" value="Homeodomain-like_sf"/>
</dbReference>
<dbReference type="GO" id="GO:0003700">
    <property type="term" value="F:DNA-binding transcription factor activity"/>
    <property type="evidence" value="ECO:0007669"/>
    <property type="project" value="InterPro"/>
</dbReference>
<dbReference type="CDD" id="cd05013">
    <property type="entry name" value="SIS_RpiR"/>
    <property type="match status" value="1"/>
</dbReference>
<gene>
    <name evidence="5" type="ORF">DU478_10155</name>
</gene>
<dbReference type="Pfam" id="PF01418">
    <property type="entry name" value="HTH_6"/>
    <property type="match status" value="1"/>
</dbReference>
<reference evidence="5 6" key="1">
    <citation type="submission" date="2018-07" db="EMBL/GenBank/DDBJ databases">
        <title>Thalassococcus profundi sp. nov., a marine bacterium isolated from deep seawater of Okinawa Trough.</title>
        <authorList>
            <person name="Yu M."/>
        </authorList>
    </citation>
    <scope>NUCLEOTIDE SEQUENCE [LARGE SCALE GENOMIC DNA]</scope>
    <source>
        <strain evidence="5 6">WRAS1</strain>
    </source>
</reference>
<dbReference type="InterPro" id="IPR047640">
    <property type="entry name" value="RpiR-like"/>
</dbReference>
<dbReference type="RefSeq" id="WP_114510849.1">
    <property type="nucleotide sequence ID" value="NZ_QPMK01000006.1"/>
</dbReference>
<dbReference type="InterPro" id="IPR001347">
    <property type="entry name" value="SIS_dom"/>
</dbReference>
<keyword evidence="2" id="KW-0238">DNA-binding</keyword>
<protein>
    <submittedName>
        <fullName evidence="5">MurR/RpiR family transcriptional regulator</fullName>
    </submittedName>
</protein>
<comment type="caution">
    <text evidence="5">The sequence shown here is derived from an EMBL/GenBank/DDBJ whole genome shotgun (WGS) entry which is preliminary data.</text>
</comment>
<evidence type="ECO:0000313" key="5">
    <source>
        <dbReference type="EMBL" id="RDD66277.1"/>
    </source>
</evidence>
<dbReference type="EMBL" id="QPMK01000006">
    <property type="protein sequence ID" value="RDD66277.1"/>
    <property type="molecule type" value="Genomic_DNA"/>
</dbReference>
<dbReference type="Gene3D" id="1.10.10.10">
    <property type="entry name" value="Winged helix-like DNA-binding domain superfamily/Winged helix DNA-binding domain"/>
    <property type="match status" value="1"/>
</dbReference>
<organism evidence="5 6">
    <name type="scientific">Thalassococcus profundi</name>
    <dbReference type="NCBI Taxonomy" id="2282382"/>
    <lineage>
        <taxon>Bacteria</taxon>
        <taxon>Pseudomonadati</taxon>
        <taxon>Pseudomonadota</taxon>
        <taxon>Alphaproteobacteria</taxon>
        <taxon>Rhodobacterales</taxon>
        <taxon>Roseobacteraceae</taxon>
        <taxon>Thalassococcus</taxon>
    </lineage>
</organism>
<dbReference type="PROSITE" id="PS51071">
    <property type="entry name" value="HTH_RPIR"/>
    <property type="match status" value="1"/>
</dbReference>
<sequence>MGTSSQTIAERIQKRMDDLTRAERQLALSVLENYPASGLGPLASLAKSANVSVPTVARMVQKLGYKGYPDFQADLREELSAIAKGPIAKHETWAGAAPSEHILNRFTEAVIDNIRTTMAHIDPVAFDDACALVADRSRHLYIVGGRVTHTLAEYLFLHMQVIRPNLTHVQSTSNTWPHYLLNAGEGDVFVVFDVRRYENNTLKLAELARERGAKIVLFTDQWRSPVHRMADICLTSQIIVPSAWDSATTTMLLVESMISAIQTLTWDSTRDRMEELEELFDKTKLFRKFT</sequence>
<dbReference type="SUPFAM" id="SSF46689">
    <property type="entry name" value="Homeodomain-like"/>
    <property type="match status" value="1"/>
</dbReference>
<keyword evidence="1" id="KW-0805">Transcription regulation</keyword>
<dbReference type="Proteomes" id="UP000253977">
    <property type="component" value="Unassembled WGS sequence"/>
</dbReference>
<dbReference type="InterPro" id="IPR000281">
    <property type="entry name" value="HTH_RpiR"/>
</dbReference>
<evidence type="ECO:0000259" key="4">
    <source>
        <dbReference type="PROSITE" id="PS51071"/>
    </source>
</evidence>
<feature type="domain" description="HTH rpiR-type" evidence="4">
    <location>
        <begin position="6"/>
        <end position="82"/>
    </location>
</feature>
<dbReference type="AlphaFoldDB" id="A0A369TQ65"/>
<dbReference type="OrthoDB" id="3574600at2"/>
<evidence type="ECO:0000256" key="2">
    <source>
        <dbReference type="ARBA" id="ARBA00023125"/>
    </source>
</evidence>
<evidence type="ECO:0000313" key="6">
    <source>
        <dbReference type="Proteomes" id="UP000253977"/>
    </source>
</evidence>
<dbReference type="GO" id="GO:0003677">
    <property type="term" value="F:DNA binding"/>
    <property type="evidence" value="ECO:0007669"/>
    <property type="project" value="UniProtKB-KW"/>
</dbReference>
<dbReference type="GO" id="GO:0097367">
    <property type="term" value="F:carbohydrate derivative binding"/>
    <property type="evidence" value="ECO:0007669"/>
    <property type="project" value="InterPro"/>
</dbReference>
<dbReference type="Pfam" id="PF01380">
    <property type="entry name" value="SIS"/>
    <property type="match status" value="1"/>
</dbReference>
<dbReference type="SUPFAM" id="SSF53697">
    <property type="entry name" value="SIS domain"/>
    <property type="match status" value="1"/>
</dbReference>
<dbReference type="PANTHER" id="PTHR30514">
    <property type="entry name" value="GLUCOKINASE"/>
    <property type="match status" value="1"/>
</dbReference>
<keyword evidence="3" id="KW-0804">Transcription</keyword>
<dbReference type="GO" id="GO:1901135">
    <property type="term" value="P:carbohydrate derivative metabolic process"/>
    <property type="evidence" value="ECO:0007669"/>
    <property type="project" value="InterPro"/>
</dbReference>
<evidence type="ECO:0000256" key="3">
    <source>
        <dbReference type="ARBA" id="ARBA00023163"/>
    </source>
</evidence>
<accession>A0A369TQ65</accession>
<dbReference type="InterPro" id="IPR046348">
    <property type="entry name" value="SIS_dom_sf"/>
</dbReference>
<dbReference type="PANTHER" id="PTHR30514:SF18">
    <property type="entry name" value="RPIR-FAMILY TRANSCRIPTIONAL REGULATOR"/>
    <property type="match status" value="1"/>
</dbReference>